<accession>A0A4Y2Q109</accession>
<keyword evidence="3" id="KW-1185">Reference proteome</keyword>
<comment type="caution">
    <text evidence="2">The sequence shown here is derived from an EMBL/GenBank/DDBJ whole genome shotgun (WGS) entry which is preliminary data.</text>
</comment>
<evidence type="ECO:0000256" key="1">
    <source>
        <dbReference type="SAM" id="SignalP"/>
    </source>
</evidence>
<evidence type="ECO:0000313" key="3">
    <source>
        <dbReference type="Proteomes" id="UP000499080"/>
    </source>
</evidence>
<organism evidence="2 3">
    <name type="scientific">Araneus ventricosus</name>
    <name type="common">Orbweaver spider</name>
    <name type="synonym">Epeira ventricosa</name>
    <dbReference type="NCBI Taxonomy" id="182803"/>
    <lineage>
        <taxon>Eukaryota</taxon>
        <taxon>Metazoa</taxon>
        <taxon>Ecdysozoa</taxon>
        <taxon>Arthropoda</taxon>
        <taxon>Chelicerata</taxon>
        <taxon>Arachnida</taxon>
        <taxon>Araneae</taxon>
        <taxon>Araneomorphae</taxon>
        <taxon>Entelegynae</taxon>
        <taxon>Araneoidea</taxon>
        <taxon>Araneidae</taxon>
        <taxon>Araneus</taxon>
    </lineage>
</organism>
<feature type="signal peptide" evidence="1">
    <location>
        <begin position="1"/>
        <end position="25"/>
    </location>
</feature>
<dbReference type="Proteomes" id="UP000499080">
    <property type="component" value="Unassembled WGS sequence"/>
</dbReference>
<gene>
    <name evidence="2" type="ORF">AVEN_222483_1</name>
</gene>
<keyword evidence="1" id="KW-0732">Signal</keyword>
<sequence>MHSGHSHKPQRRLLLLSSLLLQTVSDFISQNGQVVENWNFKRLENRIETTDSTATEIIVDQPDDDHEEVQRDHHEATDCPVFRTWRSRILYLMNPFRAELPHTAANDSVTNLKQLSTAANDKEILKYQFQQGRPKISTSNPLSEIGTTCASSTVSSHPTAFNLERSTFSEKKLIYFLSCREVPDIGVTCPRYIDRGSEIRTS</sequence>
<reference evidence="2 3" key="1">
    <citation type="journal article" date="2019" name="Sci. Rep.">
        <title>Orb-weaving spider Araneus ventricosus genome elucidates the spidroin gene catalogue.</title>
        <authorList>
            <person name="Kono N."/>
            <person name="Nakamura H."/>
            <person name="Ohtoshi R."/>
            <person name="Moran D.A.P."/>
            <person name="Shinohara A."/>
            <person name="Yoshida Y."/>
            <person name="Fujiwara M."/>
            <person name="Mori M."/>
            <person name="Tomita M."/>
            <person name="Arakawa K."/>
        </authorList>
    </citation>
    <scope>NUCLEOTIDE SEQUENCE [LARGE SCALE GENOMIC DNA]</scope>
</reference>
<name>A0A4Y2Q109_ARAVE</name>
<dbReference type="EMBL" id="BGPR01012471">
    <property type="protein sequence ID" value="GBN56217.1"/>
    <property type="molecule type" value="Genomic_DNA"/>
</dbReference>
<dbReference type="AlphaFoldDB" id="A0A4Y2Q109"/>
<evidence type="ECO:0000313" key="2">
    <source>
        <dbReference type="EMBL" id="GBN56217.1"/>
    </source>
</evidence>
<proteinExistence type="predicted"/>
<protein>
    <submittedName>
        <fullName evidence="2">Uncharacterized protein</fullName>
    </submittedName>
</protein>
<feature type="chain" id="PRO_5021461811" evidence="1">
    <location>
        <begin position="26"/>
        <end position="202"/>
    </location>
</feature>